<protein>
    <submittedName>
        <fullName evidence="1">Uncharacterized protein</fullName>
    </submittedName>
</protein>
<dbReference type="Proteomes" id="UP000321157">
    <property type="component" value="Unassembled WGS sequence"/>
</dbReference>
<keyword evidence="2" id="KW-1185">Reference proteome</keyword>
<accession>A0A511V974</accession>
<comment type="caution">
    <text evidence="1">The sequence shown here is derived from an EMBL/GenBank/DDBJ whole genome shotgun (WGS) entry which is preliminary data.</text>
</comment>
<dbReference type="OrthoDB" id="2680520at2"/>
<name>A0A511V974_9BACL</name>
<reference evidence="1 2" key="1">
    <citation type="submission" date="2019-07" db="EMBL/GenBank/DDBJ databases">
        <title>Whole genome shotgun sequence of Aneurinibacillus danicus NBRC 102444.</title>
        <authorList>
            <person name="Hosoyama A."/>
            <person name="Uohara A."/>
            <person name="Ohji S."/>
            <person name="Ichikawa N."/>
        </authorList>
    </citation>
    <scope>NUCLEOTIDE SEQUENCE [LARGE SCALE GENOMIC DNA]</scope>
    <source>
        <strain evidence="1 2">NBRC 102444</strain>
    </source>
</reference>
<sequence length="68" mass="7937">MKLSFWMGAVIIAALGLVRMVRPRQSRTERAVRLGKRILRNIRITGMLNIPPRYMAGFGRRVLRRMAR</sequence>
<dbReference type="EMBL" id="BJXX01000133">
    <property type="protein sequence ID" value="GEN35485.1"/>
    <property type="molecule type" value="Genomic_DNA"/>
</dbReference>
<evidence type="ECO:0000313" key="1">
    <source>
        <dbReference type="EMBL" id="GEN35485.1"/>
    </source>
</evidence>
<dbReference type="AlphaFoldDB" id="A0A511V974"/>
<dbReference type="RefSeq" id="WP_146811016.1">
    <property type="nucleotide sequence ID" value="NZ_BJXX01000133.1"/>
</dbReference>
<organism evidence="1 2">
    <name type="scientific">Aneurinibacillus danicus</name>
    <dbReference type="NCBI Taxonomy" id="267746"/>
    <lineage>
        <taxon>Bacteria</taxon>
        <taxon>Bacillati</taxon>
        <taxon>Bacillota</taxon>
        <taxon>Bacilli</taxon>
        <taxon>Bacillales</taxon>
        <taxon>Paenibacillaceae</taxon>
        <taxon>Aneurinibacillus group</taxon>
        <taxon>Aneurinibacillus</taxon>
    </lineage>
</organism>
<evidence type="ECO:0000313" key="2">
    <source>
        <dbReference type="Proteomes" id="UP000321157"/>
    </source>
</evidence>
<gene>
    <name evidence="1" type="ORF">ADA01nite_29450</name>
</gene>
<proteinExistence type="predicted"/>